<proteinExistence type="predicted"/>
<dbReference type="VEuPathDB" id="GiardiaDB:QR46_0763"/>
<name>A0A132NYS8_GIAIN</name>
<evidence type="ECO:0000313" key="1">
    <source>
        <dbReference type="EMBL" id="KWX15224.1"/>
    </source>
</evidence>
<accession>A0A132NYS8</accession>
<dbReference type="AlphaFoldDB" id="A0A132NYS8"/>
<comment type="caution">
    <text evidence="1">The sequence shown here is derived from an EMBL/GenBank/DDBJ whole genome shotgun (WGS) entry which is preliminary data.</text>
</comment>
<gene>
    <name evidence="1" type="ORF">QR46_0763</name>
</gene>
<dbReference type="OrthoDB" id="10259088at2759"/>
<protein>
    <submittedName>
        <fullName evidence="1">Uncharacterized protein</fullName>
    </submittedName>
</protein>
<reference evidence="1 2" key="1">
    <citation type="journal article" date="2015" name="Mol. Biochem. Parasitol.">
        <title>Identification of polymorphic genes for use in assemblage B genotyping assays through comparative genomics of multiple assemblage B Giardia duodenalis isolates.</title>
        <authorList>
            <person name="Wielinga C."/>
            <person name="Thompson R.C."/>
            <person name="Monis P."/>
            <person name="Ryan U."/>
        </authorList>
    </citation>
    <scope>NUCLEOTIDE SEQUENCE [LARGE SCALE GENOMIC DNA]</scope>
    <source>
        <strain evidence="1 2">BAH15c1</strain>
    </source>
</reference>
<sequence length="254" mass="28606">MSEEGGQVTVLSSFLSANEARLPLSYRSEERLGAAVLRRCATEIGGEFDTESADTVRSGSMDDLSAREDEILMDRDIAALMHMDDLDLQGLLEDLEQEADRAFNSDAFIQWAAQRPAEVSFIRDSGGCTMIMDSIRESAGTICMRMYENLKVQNALEKDLMRILDQNIAEVQSTTTQLTPHRASDVVGNVRQSLMHLRMCLDERRNQSISRRACRARKAEKKENYLAMGPDEQMAHLHALRQRIAHYLASDTTM</sequence>
<organism evidence="1 2">
    <name type="scientific">Giardia duodenalis assemblage B</name>
    <dbReference type="NCBI Taxonomy" id="1394984"/>
    <lineage>
        <taxon>Eukaryota</taxon>
        <taxon>Metamonada</taxon>
        <taxon>Diplomonadida</taxon>
        <taxon>Hexamitidae</taxon>
        <taxon>Giardiinae</taxon>
        <taxon>Giardia</taxon>
    </lineage>
</organism>
<dbReference type="Proteomes" id="UP000070089">
    <property type="component" value="Unassembled WGS sequence"/>
</dbReference>
<evidence type="ECO:0000313" key="2">
    <source>
        <dbReference type="Proteomes" id="UP000070089"/>
    </source>
</evidence>
<dbReference type="EMBL" id="JXTI01000012">
    <property type="protein sequence ID" value="KWX15224.1"/>
    <property type="molecule type" value="Genomic_DNA"/>
</dbReference>